<gene>
    <name evidence="1" type="ORF">LG943_16615</name>
</gene>
<organism evidence="1 2">
    <name type="scientific">Streptomonospora mangrovi</name>
    <dbReference type="NCBI Taxonomy" id="2883123"/>
    <lineage>
        <taxon>Bacteria</taxon>
        <taxon>Bacillati</taxon>
        <taxon>Actinomycetota</taxon>
        <taxon>Actinomycetes</taxon>
        <taxon>Streptosporangiales</taxon>
        <taxon>Nocardiopsidaceae</taxon>
        <taxon>Streptomonospora</taxon>
    </lineage>
</organism>
<evidence type="ECO:0000313" key="1">
    <source>
        <dbReference type="EMBL" id="MDA0565923.1"/>
    </source>
</evidence>
<dbReference type="EMBL" id="JAJAQC010000027">
    <property type="protein sequence ID" value="MDA0565923.1"/>
    <property type="molecule type" value="Genomic_DNA"/>
</dbReference>
<keyword evidence="2" id="KW-1185">Reference proteome</keyword>
<reference evidence="1" key="1">
    <citation type="submission" date="2021-10" db="EMBL/GenBank/DDBJ databases">
        <title>Streptomonospora sp. nov., isolated from mangrove soil.</title>
        <authorList>
            <person name="Chen X."/>
            <person name="Ge X."/>
            <person name="Liu W."/>
        </authorList>
    </citation>
    <scope>NUCLEOTIDE SEQUENCE</scope>
    <source>
        <strain evidence="1">S1-112</strain>
    </source>
</reference>
<evidence type="ECO:0000313" key="2">
    <source>
        <dbReference type="Proteomes" id="UP001140076"/>
    </source>
</evidence>
<dbReference type="RefSeq" id="WP_270073182.1">
    <property type="nucleotide sequence ID" value="NZ_JAJAQC010000027.1"/>
</dbReference>
<evidence type="ECO:0008006" key="3">
    <source>
        <dbReference type="Google" id="ProtNLM"/>
    </source>
</evidence>
<dbReference type="Proteomes" id="UP001140076">
    <property type="component" value="Unassembled WGS sequence"/>
</dbReference>
<protein>
    <recommendedName>
        <fullName evidence="3">Peptide chain release factor 1</fullName>
    </recommendedName>
</protein>
<proteinExistence type="predicted"/>
<sequence>MDLRFLERLYRATGPVATVYLDTTRAGDDPARRIEHRWRALRARLADDGADPGTLRALDAAAGGLPKVPGPQGEALFAAGGRLVAAYTLSRPPERDRAAWLPVADPVDLVCDLDDGVPYVVVAADGEGADVYAYAADGAVVEEERHAGDARRRSGDAAAGGRRYRHRDRAERVWSASAGDVVRDVEAAVRRVRAAAVFVGGDERTLEALRARLDAAAGAPVIEVGGRGEGNAVARLRASVEEGLRQTAAALRGGVLAEFTEDLHRAERAVQGFADTTRALRSGRVSRVLLAPRGGAEPLLWASRTDPLEVAERRGRLTDPSEAFTAPAGALLLRAAQATSAAFTRLPDPGEAADGVGAFLRFAAAPR</sequence>
<dbReference type="InterPro" id="IPR040701">
    <property type="entry name" value="Bact_RF_family2"/>
</dbReference>
<comment type="caution">
    <text evidence="1">The sequence shown here is derived from an EMBL/GenBank/DDBJ whole genome shotgun (WGS) entry which is preliminary data.</text>
</comment>
<dbReference type="Pfam" id="PF18844">
    <property type="entry name" value="baeRF_family2"/>
    <property type="match status" value="1"/>
</dbReference>
<accession>A0A9X3NPE6</accession>
<dbReference type="AlphaFoldDB" id="A0A9X3NPE6"/>
<name>A0A9X3NPE6_9ACTN</name>